<gene>
    <name evidence="1" type="ORF">KSZ_37300</name>
</gene>
<organism evidence="1 2">
    <name type="scientific">Dictyobacter formicarum</name>
    <dbReference type="NCBI Taxonomy" id="2778368"/>
    <lineage>
        <taxon>Bacteria</taxon>
        <taxon>Bacillati</taxon>
        <taxon>Chloroflexota</taxon>
        <taxon>Ktedonobacteria</taxon>
        <taxon>Ktedonobacterales</taxon>
        <taxon>Dictyobacteraceae</taxon>
        <taxon>Dictyobacter</taxon>
    </lineage>
</organism>
<dbReference type="EMBL" id="BNJJ01000010">
    <property type="protein sequence ID" value="GHO85724.1"/>
    <property type="molecule type" value="Genomic_DNA"/>
</dbReference>
<name>A0ABQ3VHQ7_9CHLR</name>
<sequence length="83" mass="9563">MEQELQDQLLRVLEKSDAYQALRQVVLAWKASGMKQQAVLNVFEQVRQRVVEQEAKEDVLLDVMDCIVGYCASEARLFESTED</sequence>
<evidence type="ECO:0000313" key="2">
    <source>
        <dbReference type="Proteomes" id="UP000635565"/>
    </source>
</evidence>
<proteinExistence type="predicted"/>
<accession>A0ABQ3VHQ7</accession>
<keyword evidence="2" id="KW-1185">Reference proteome</keyword>
<evidence type="ECO:0000313" key="1">
    <source>
        <dbReference type="EMBL" id="GHO85724.1"/>
    </source>
</evidence>
<dbReference type="Proteomes" id="UP000635565">
    <property type="component" value="Unassembled WGS sequence"/>
</dbReference>
<dbReference type="RefSeq" id="WP_201363366.1">
    <property type="nucleotide sequence ID" value="NZ_BNJJ01000010.1"/>
</dbReference>
<protein>
    <submittedName>
        <fullName evidence="1">Uncharacterized protein</fullName>
    </submittedName>
</protein>
<comment type="caution">
    <text evidence="1">The sequence shown here is derived from an EMBL/GenBank/DDBJ whole genome shotgun (WGS) entry which is preliminary data.</text>
</comment>
<reference evidence="1 2" key="1">
    <citation type="journal article" date="2021" name="Int. J. Syst. Evol. Microbiol.">
        <title>Reticulibacter mediterranei gen. nov., sp. nov., within the new family Reticulibacteraceae fam. nov., and Ktedonospora formicarum gen. nov., sp. nov., Ktedonobacter robiniae sp. nov., Dictyobacter formicarum sp. nov. and Dictyobacter arantiisoli sp. nov., belonging to the class Ktedonobacteria.</title>
        <authorList>
            <person name="Yabe S."/>
            <person name="Zheng Y."/>
            <person name="Wang C.M."/>
            <person name="Sakai Y."/>
            <person name="Abe K."/>
            <person name="Yokota A."/>
            <person name="Donadio S."/>
            <person name="Cavaletti L."/>
            <person name="Monciardini P."/>
        </authorList>
    </citation>
    <scope>NUCLEOTIDE SEQUENCE [LARGE SCALE GENOMIC DNA]</scope>
    <source>
        <strain evidence="1 2">SOSP1-9</strain>
    </source>
</reference>